<evidence type="ECO:0000256" key="2">
    <source>
        <dbReference type="SAM" id="Phobius"/>
    </source>
</evidence>
<feature type="transmembrane region" description="Helical" evidence="2">
    <location>
        <begin position="12"/>
        <end position="31"/>
    </location>
</feature>
<sequence>MNIRSLTRGDGAVIGAALLLFIGSFLGFFTFEDRSFNGSSKDYTVSAWSPATFPLLPTVHLAALIGVALIILGRSANQSRKIAGLELPQWGTALCVFAGWSALWSVFSNLWPSISDIFDEANDKTDLGAGAWLTFVFGIAVAVLAVLGNSLPALKAPLMSAPRQPQPQPQPGYGYPGQTGQPGHPGQPGGYGYPAQGVDPSFGGQAAAAPGPQAAPATGAQEFTPFWFAVPVARPLFPEDGSSGAPIAELTPGQWYLAVDQRGPAIIAQTQDGRRGVLQDSSGIQRG</sequence>
<feature type="compositionally biased region" description="Low complexity" evidence="1">
    <location>
        <begin position="193"/>
        <end position="218"/>
    </location>
</feature>
<evidence type="ECO:0000313" key="4">
    <source>
        <dbReference type="Proteomes" id="UP000641932"/>
    </source>
</evidence>
<feature type="compositionally biased region" description="Low complexity" evidence="1">
    <location>
        <begin position="171"/>
        <end position="184"/>
    </location>
</feature>
<protein>
    <submittedName>
        <fullName evidence="3">Uncharacterized protein</fullName>
    </submittedName>
</protein>
<organism evidence="3 4">
    <name type="scientific">Wenjunlia tyrosinilytica</name>
    <dbReference type="NCBI Taxonomy" id="1544741"/>
    <lineage>
        <taxon>Bacteria</taxon>
        <taxon>Bacillati</taxon>
        <taxon>Actinomycetota</taxon>
        <taxon>Actinomycetes</taxon>
        <taxon>Kitasatosporales</taxon>
        <taxon>Streptomycetaceae</taxon>
        <taxon>Wenjunlia</taxon>
    </lineage>
</organism>
<keyword evidence="4" id="KW-1185">Reference proteome</keyword>
<dbReference type="EMBL" id="BMMS01000001">
    <property type="protein sequence ID" value="GGO80246.1"/>
    <property type="molecule type" value="Genomic_DNA"/>
</dbReference>
<dbReference type="Proteomes" id="UP000641932">
    <property type="component" value="Unassembled WGS sequence"/>
</dbReference>
<feature type="transmembrane region" description="Helical" evidence="2">
    <location>
        <begin position="51"/>
        <end position="72"/>
    </location>
</feature>
<dbReference type="AlphaFoldDB" id="A0A918DR45"/>
<evidence type="ECO:0000256" key="1">
    <source>
        <dbReference type="SAM" id="MobiDB-lite"/>
    </source>
</evidence>
<feature type="region of interest" description="Disordered" evidence="1">
    <location>
        <begin position="159"/>
        <end position="218"/>
    </location>
</feature>
<name>A0A918DR45_9ACTN</name>
<comment type="caution">
    <text evidence="3">The sequence shown here is derived from an EMBL/GenBank/DDBJ whole genome shotgun (WGS) entry which is preliminary data.</text>
</comment>
<gene>
    <name evidence="3" type="ORF">GCM10012280_01660</name>
</gene>
<keyword evidence="2" id="KW-0472">Membrane</keyword>
<proteinExistence type="predicted"/>
<keyword evidence="2" id="KW-0812">Transmembrane</keyword>
<reference evidence="3" key="2">
    <citation type="submission" date="2020-09" db="EMBL/GenBank/DDBJ databases">
        <authorList>
            <person name="Sun Q."/>
            <person name="Zhou Y."/>
        </authorList>
    </citation>
    <scope>NUCLEOTIDE SEQUENCE</scope>
    <source>
        <strain evidence="3">CGMCC 4.7201</strain>
    </source>
</reference>
<dbReference type="RefSeq" id="WP_189129467.1">
    <property type="nucleotide sequence ID" value="NZ_BMMS01000001.1"/>
</dbReference>
<keyword evidence="2" id="KW-1133">Transmembrane helix</keyword>
<feature type="transmembrane region" description="Helical" evidence="2">
    <location>
        <begin position="93"/>
        <end position="111"/>
    </location>
</feature>
<feature type="transmembrane region" description="Helical" evidence="2">
    <location>
        <begin position="131"/>
        <end position="154"/>
    </location>
</feature>
<evidence type="ECO:0000313" key="3">
    <source>
        <dbReference type="EMBL" id="GGO80246.1"/>
    </source>
</evidence>
<reference evidence="3" key="1">
    <citation type="journal article" date="2014" name="Int. J. Syst. Evol. Microbiol.">
        <title>Complete genome sequence of Corynebacterium casei LMG S-19264T (=DSM 44701T), isolated from a smear-ripened cheese.</title>
        <authorList>
            <consortium name="US DOE Joint Genome Institute (JGI-PGF)"/>
            <person name="Walter F."/>
            <person name="Albersmeier A."/>
            <person name="Kalinowski J."/>
            <person name="Ruckert C."/>
        </authorList>
    </citation>
    <scope>NUCLEOTIDE SEQUENCE</scope>
    <source>
        <strain evidence="3">CGMCC 4.7201</strain>
    </source>
</reference>
<accession>A0A918DR45</accession>